<dbReference type="Proteomes" id="UP000191988">
    <property type="component" value="Unassembled WGS sequence"/>
</dbReference>
<evidence type="ECO:0000313" key="1">
    <source>
        <dbReference type="EMBL" id="CUX61539.1"/>
    </source>
</evidence>
<name>A0A1S7S2A4_9HYPH</name>
<reference evidence="2" key="1">
    <citation type="submission" date="2016-01" db="EMBL/GenBank/DDBJ databases">
        <authorList>
            <person name="Regsiter A."/>
            <person name="william w."/>
        </authorList>
    </citation>
    <scope>NUCLEOTIDE SEQUENCE [LARGE SCALE GENOMIC DNA]</scope>
    <source>
        <strain evidence="2">CFBP 6623</strain>
    </source>
</reference>
<sequence length="62" mass="6808">MAVVVVLVLLVVGSIAFHLLSPWWWTPIASNWSYIDNTITITRAGSGNLNSGDKWNFCLTSA</sequence>
<proteinExistence type="predicted"/>
<protein>
    <submittedName>
        <fullName evidence="1">Uncharacterized protein</fullName>
    </submittedName>
</protein>
<gene>
    <name evidence="1" type="ORF">AGR3A_Lc180118</name>
</gene>
<dbReference type="STRING" id="1183432.AGR3A_Lc180118"/>
<organism evidence="1 2">
    <name type="scientific">Agrobacterium tomkonis CFBP 6623</name>
    <dbReference type="NCBI Taxonomy" id="1183432"/>
    <lineage>
        <taxon>Bacteria</taxon>
        <taxon>Pseudomonadati</taxon>
        <taxon>Pseudomonadota</taxon>
        <taxon>Alphaproteobacteria</taxon>
        <taxon>Hyphomicrobiales</taxon>
        <taxon>Rhizobiaceae</taxon>
        <taxon>Rhizobium/Agrobacterium group</taxon>
        <taxon>Agrobacterium</taxon>
        <taxon>Agrobacterium tumefaciens complex</taxon>
    </lineage>
</organism>
<dbReference type="AlphaFoldDB" id="A0A1S7S2A4"/>
<evidence type="ECO:0000313" key="2">
    <source>
        <dbReference type="Proteomes" id="UP000191988"/>
    </source>
</evidence>
<keyword evidence="2" id="KW-1185">Reference proteome</keyword>
<dbReference type="EMBL" id="FBWK01000054">
    <property type="protein sequence ID" value="CUX61539.1"/>
    <property type="molecule type" value="Genomic_DNA"/>
</dbReference>
<accession>A0A1S7S2A4</accession>